<proteinExistence type="predicted"/>
<keyword evidence="1" id="KW-1133">Transmembrane helix</keyword>
<evidence type="ECO:0000313" key="2">
    <source>
        <dbReference type="EMBL" id="KAK7301406.1"/>
    </source>
</evidence>
<dbReference type="AlphaFoldDB" id="A0AAN9JNF5"/>
<keyword evidence="1" id="KW-0812">Transmembrane</keyword>
<comment type="caution">
    <text evidence="2">The sequence shown here is derived from an EMBL/GenBank/DDBJ whole genome shotgun (WGS) entry which is preliminary data.</text>
</comment>
<gene>
    <name evidence="2" type="ORF">RJT34_12269</name>
</gene>
<dbReference type="EMBL" id="JAYKXN010000003">
    <property type="protein sequence ID" value="KAK7301406.1"/>
    <property type="molecule type" value="Genomic_DNA"/>
</dbReference>
<sequence>MLHDYVIGVIAGGLILHGTYWLLPDKFACRLRPDIGLGIVFVLVTNDDYHFKCTIDDSRDNPKRKIALEGDA</sequence>
<keyword evidence="3" id="KW-1185">Reference proteome</keyword>
<feature type="transmembrane region" description="Helical" evidence="1">
    <location>
        <begin position="6"/>
        <end position="23"/>
    </location>
</feature>
<dbReference type="Proteomes" id="UP001359559">
    <property type="component" value="Unassembled WGS sequence"/>
</dbReference>
<organism evidence="2 3">
    <name type="scientific">Clitoria ternatea</name>
    <name type="common">Butterfly pea</name>
    <dbReference type="NCBI Taxonomy" id="43366"/>
    <lineage>
        <taxon>Eukaryota</taxon>
        <taxon>Viridiplantae</taxon>
        <taxon>Streptophyta</taxon>
        <taxon>Embryophyta</taxon>
        <taxon>Tracheophyta</taxon>
        <taxon>Spermatophyta</taxon>
        <taxon>Magnoliopsida</taxon>
        <taxon>eudicotyledons</taxon>
        <taxon>Gunneridae</taxon>
        <taxon>Pentapetalae</taxon>
        <taxon>rosids</taxon>
        <taxon>fabids</taxon>
        <taxon>Fabales</taxon>
        <taxon>Fabaceae</taxon>
        <taxon>Papilionoideae</taxon>
        <taxon>50 kb inversion clade</taxon>
        <taxon>NPAAA clade</taxon>
        <taxon>indigoferoid/millettioid clade</taxon>
        <taxon>Phaseoleae</taxon>
        <taxon>Clitoria</taxon>
    </lineage>
</organism>
<reference evidence="2 3" key="1">
    <citation type="submission" date="2024-01" db="EMBL/GenBank/DDBJ databases">
        <title>The genomes of 5 underutilized Papilionoideae crops provide insights into root nodulation and disease resistance.</title>
        <authorList>
            <person name="Yuan L."/>
        </authorList>
    </citation>
    <scope>NUCLEOTIDE SEQUENCE [LARGE SCALE GENOMIC DNA]</scope>
    <source>
        <strain evidence="2">LY-2023</strain>
        <tissue evidence="2">Leaf</tissue>
    </source>
</reference>
<name>A0AAN9JNF5_CLITE</name>
<accession>A0AAN9JNF5</accession>
<protein>
    <submittedName>
        <fullName evidence="2">Uncharacterized protein</fullName>
    </submittedName>
</protein>
<keyword evidence="1" id="KW-0472">Membrane</keyword>
<evidence type="ECO:0000313" key="3">
    <source>
        <dbReference type="Proteomes" id="UP001359559"/>
    </source>
</evidence>
<evidence type="ECO:0000256" key="1">
    <source>
        <dbReference type="SAM" id="Phobius"/>
    </source>
</evidence>